<feature type="domain" description="UvrD-like helicase C-terminal" evidence="16">
    <location>
        <begin position="346"/>
        <end position="620"/>
    </location>
</feature>
<comment type="similarity">
    <text evidence="1">Belongs to the helicase family. UvrD subfamily.</text>
</comment>
<feature type="binding site" evidence="13">
    <location>
        <begin position="42"/>
        <end position="49"/>
    </location>
    <ligand>
        <name>ATP</name>
        <dbReference type="ChEBI" id="CHEBI:30616"/>
    </ligand>
</feature>
<dbReference type="CDD" id="cd17932">
    <property type="entry name" value="DEXQc_UvrD"/>
    <property type="match status" value="1"/>
</dbReference>
<dbReference type="GO" id="GO:0033202">
    <property type="term" value="C:DNA helicase complex"/>
    <property type="evidence" value="ECO:0007669"/>
    <property type="project" value="TreeGrafter"/>
</dbReference>
<keyword evidence="6 13" id="KW-0067">ATP-binding</keyword>
<dbReference type="InterPro" id="IPR000212">
    <property type="entry name" value="DNA_helicase_UvrD/REP"/>
</dbReference>
<evidence type="ECO:0000256" key="2">
    <source>
        <dbReference type="ARBA" id="ARBA00014807"/>
    </source>
</evidence>
<evidence type="ECO:0000313" key="17">
    <source>
        <dbReference type="EMBL" id="MCC2129741.1"/>
    </source>
</evidence>
<dbReference type="FunFam" id="1.10.486.10:FF:000003">
    <property type="entry name" value="ATP-dependent DNA helicase"/>
    <property type="match status" value="1"/>
</dbReference>
<keyword evidence="4 13" id="KW-0378">Hydrolase</keyword>
<dbReference type="PANTHER" id="PTHR11070:SF2">
    <property type="entry name" value="ATP-DEPENDENT DNA HELICASE SRS2"/>
    <property type="match status" value="1"/>
</dbReference>
<dbReference type="CDD" id="cd18807">
    <property type="entry name" value="SF1_C_UvrD"/>
    <property type="match status" value="1"/>
</dbReference>
<dbReference type="InterPro" id="IPR014016">
    <property type="entry name" value="UvrD-like_ATP-bd"/>
</dbReference>
<dbReference type="PANTHER" id="PTHR11070">
    <property type="entry name" value="UVRD / RECB / PCRA DNA HELICASE FAMILY MEMBER"/>
    <property type="match status" value="1"/>
</dbReference>
<dbReference type="Gene3D" id="1.10.486.10">
    <property type="entry name" value="PCRA, domain 4"/>
    <property type="match status" value="1"/>
</dbReference>
<evidence type="ECO:0000256" key="12">
    <source>
        <dbReference type="ARBA" id="ARBA00048988"/>
    </source>
</evidence>
<dbReference type="InterPro" id="IPR027417">
    <property type="entry name" value="P-loop_NTPase"/>
</dbReference>
<dbReference type="GO" id="GO:0005524">
    <property type="term" value="F:ATP binding"/>
    <property type="evidence" value="ECO:0007669"/>
    <property type="project" value="UniProtKB-UniRule"/>
</dbReference>
<dbReference type="RefSeq" id="WP_302928978.1">
    <property type="nucleotide sequence ID" value="NZ_JAJEPW010000025.1"/>
</dbReference>
<dbReference type="Gene3D" id="3.40.50.300">
    <property type="entry name" value="P-loop containing nucleotide triphosphate hydrolases"/>
    <property type="match status" value="3"/>
</dbReference>
<evidence type="ECO:0000313" key="18">
    <source>
        <dbReference type="Proteomes" id="UP001199319"/>
    </source>
</evidence>
<protein>
    <recommendedName>
        <fullName evidence="2">ATP-dependent DNA helicase PcrA</fullName>
        <ecNumber evidence="10">5.6.2.4</ecNumber>
    </recommendedName>
    <alternativeName>
        <fullName evidence="11">DNA 3'-5' helicase PcrA</fullName>
    </alternativeName>
</protein>
<dbReference type="PROSITE" id="PS51198">
    <property type="entry name" value="UVRD_HELICASE_ATP_BIND"/>
    <property type="match status" value="1"/>
</dbReference>
<gene>
    <name evidence="17" type="ORF">LKD37_09455</name>
</gene>
<evidence type="ECO:0000259" key="15">
    <source>
        <dbReference type="PROSITE" id="PS51198"/>
    </source>
</evidence>
<keyword evidence="7" id="KW-0238">DNA-binding</keyword>
<dbReference type="Pfam" id="PF21196">
    <property type="entry name" value="PcrA_UvrD_tudor"/>
    <property type="match status" value="1"/>
</dbReference>
<evidence type="ECO:0000256" key="11">
    <source>
        <dbReference type="ARBA" id="ARBA00034900"/>
    </source>
</evidence>
<keyword evidence="8" id="KW-0413">Isomerase</keyword>
<comment type="catalytic activity">
    <reaction evidence="12">
        <text>ATP + H2O = ADP + phosphate + H(+)</text>
        <dbReference type="Rhea" id="RHEA:13065"/>
        <dbReference type="ChEBI" id="CHEBI:15377"/>
        <dbReference type="ChEBI" id="CHEBI:15378"/>
        <dbReference type="ChEBI" id="CHEBI:30616"/>
        <dbReference type="ChEBI" id="CHEBI:43474"/>
        <dbReference type="ChEBI" id="CHEBI:456216"/>
        <dbReference type="EC" id="5.6.2.4"/>
    </reaction>
</comment>
<comment type="caution">
    <text evidence="17">The sequence shown here is derived from an EMBL/GenBank/DDBJ whole genome shotgun (WGS) entry which is preliminary data.</text>
</comment>
<dbReference type="Pfam" id="PF00580">
    <property type="entry name" value="UvrD-helicase"/>
    <property type="match status" value="2"/>
</dbReference>
<proteinExistence type="inferred from homology"/>
<dbReference type="GO" id="GO:0009314">
    <property type="term" value="P:response to radiation"/>
    <property type="evidence" value="ECO:0007669"/>
    <property type="project" value="UniProtKB-ARBA"/>
</dbReference>
<dbReference type="GO" id="GO:0016787">
    <property type="term" value="F:hydrolase activity"/>
    <property type="evidence" value="ECO:0007669"/>
    <property type="project" value="UniProtKB-UniRule"/>
</dbReference>
<keyword evidence="18" id="KW-1185">Reference proteome</keyword>
<evidence type="ECO:0000259" key="16">
    <source>
        <dbReference type="PROSITE" id="PS51217"/>
    </source>
</evidence>
<dbReference type="EMBL" id="JAJEPW010000025">
    <property type="protein sequence ID" value="MCC2129741.1"/>
    <property type="molecule type" value="Genomic_DNA"/>
</dbReference>
<name>A0AAE3DFJ5_9FIRM</name>
<comment type="catalytic activity">
    <reaction evidence="9">
        <text>Couples ATP hydrolysis with the unwinding of duplex DNA by translocating in the 3'-5' direction.</text>
        <dbReference type="EC" id="5.6.2.4"/>
    </reaction>
</comment>
<dbReference type="Pfam" id="PF13361">
    <property type="entry name" value="UvrD_C"/>
    <property type="match status" value="1"/>
</dbReference>
<feature type="domain" description="UvrD-like helicase ATP-binding" evidence="15">
    <location>
        <begin position="21"/>
        <end position="345"/>
    </location>
</feature>
<dbReference type="GO" id="GO:0000725">
    <property type="term" value="P:recombinational repair"/>
    <property type="evidence" value="ECO:0007669"/>
    <property type="project" value="TreeGrafter"/>
</dbReference>
<reference evidence="17" key="1">
    <citation type="submission" date="2021-10" db="EMBL/GenBank/DDBJ databases">
        <title>Anaerobic single-cell dispensing facilitates the cultivation of human gut bacteria.</title>
        <authorList>
            <person name="Afrizal A."/>
        </authorList>
    </citation>
    <scope>NUCLEOTIDE SEQUENCE</scope>
    <source>
        <strain evidence="17">CLA-AA-H272</strain>
    </source>
</reference>
<evidence type="ECO:0000256" key="10">
    <source>
        <dbReference type="ARBA" id="ARBA00034808"/>
    </source>
</evidence>
<evidence type="ECO:0000256" key="5">
    <source>
        <dbReference type="ARBA" id="ARBA00022806"/>
    </source>
</evidence>
<organism evidence="17 18">
    <name type="scientific">Brotocaccenecus cirricatena</name>
    <dbReference type="NCBI Taxonomy" id="3064195"/>
    <lineage>
        <taxon>Bacteria</taxon>
        <taxon>Bacillati</taxon>
        <taxon>Bacillota</taxon>
        <taxon>Clostridia</taxon>
        <taxon>Eubacteriales</taxon>
        <taxon>Oscillospiraceae</taxon>
        <taxon>Brotocaccenecus</taxon>
    </lineage>
</organism>
<dbReference type="SUPFAM" id="SSF52540">
    <property type="entry name" value="P-loop containing nucleoside triphosphate hydrolases"/>
    <property type="match status" value="1"/>
</dbReference>
<dbReference type="InterPro" id="IPR013986">
    <property type="entry name" value="DExx_box_DNA_helicase_dom_sf"/>
</dbReference>
<evidence type="ECO:0000256" key="7">
    <source>
        <dbReference type="ARBA" id="ARBA00023125"/>
    </source>
</evidence>
<evidence type="ECO:0000256" key="13">
    <source>
        <dbReference type="PROSITE-ProRule" id="PRU00560"/>
    </source>
</evidence>
<evidence type="ECO:0000256" key="8">
    <source>
        <dbReference type="ARBA" id="ARBA00023235"/>
    </source>
</evidence>
<evidence type="ECO:0000256" key="3">
    <source>
        <dbReference type="ARBA" id="ARBA00022741"/>
    </source>
</evidence>
<feature type="compositionally biased region" description="Basic and acidic residues" evidence="14">
    <location>
        <begin position="724"/>
        <end position="748"/>
    </location>
</feature>
<keyword evidence="5 13" id="KW-0347">Helicase</keyword>
<dbReference type="InterPro" id="IPR014017">
    <property type="entry name" value="DNA_helicase_UvrD-like_C"/>
</dbReference>
<dbReference type="GO" id="GO:0043138">
    <property type="term" value="F:3'-5' DNA helicase activity"/>
    <property type="evidence" value="ECO:0007669"/>
    <property type="project" value="UniProtKB-EC"/>
</dbReference>
<evidence type="ECO:0000256" key="1">
    <source>
        <dbReference type="ARBA" id="ARBA00009922"/>
    </source>
</evidence>
<dbReference type="GO" id="GO:0003677">
    <property type="term" value="F:DNA binding"/>
    <property type="evidence" value="ECO:0007669"/>
    <property type="project" value="UniProtKB-KW"/>
</dbReference>
<dbReference type="FunFam" id="1.10.10.160:FF:000001">
    <property type="entry name" value="ATP-dependent DNA helicase"/>
    <property type="match status" value="1"/>
</dbReference>
<dbReference type="EC" id="5.6.2.4" evidence="10"/>
<dbReference type="GO" id="GO:0005829">
    <property type="term" value="C:cytosol"/>
    <property type="evidence" value="ECO:0007669"/>
    <property type="project" value="TreeGrafter"/>
</dbReference>
<dbReference type="Gene3D" id="1.10.10.160">
    <property type="match status" value="1"/>
</dbReference>
<dbReference type="Proteomes" id="UP001199319">
    <property type="component" value="Unassembled WGS sequence"/>
</dbReference>
<dbReference type="PROSITE" id="PS51217">
    <property type="entry name" value="UVRD_HELICASE_CTER"/>
    <property type="match status" value="1"/>
</dbReference>
<feature type="region of interest" description="Disordered" evidence="14">
    <location>
        <begin position="699"/>
        <end position="748"/>
    </location>
</feature>
<keyword evidence="3 13" id="KW-0547">Nucleotide-binding</keyword>
<evidence type="ECO:0000256" key="4">
    <source>
        <dbReference type="ARBA" id="ARBA00022801"/>
    </source>
</evidence>
<accession>A0AAE3DFJ5</accession>
<evidence type="ECO:0000256" key="14">
    <source>
        <dbReference type="SAM" id="MobiDB-lite"/>
    </source>
</evidence>
<sequence>MNDLEKRFIEARTRAIATDYAHLNPRQLEGVLTTEGPLLLLAGAGSGKTTVLINRVANLLRYGRGSDTDEIPLPISRDEVEFLEQYAARPDPEQRPLMQYLCAVEPARPWEVLAITFTNKAANELKDRLEKMLGEEARDVWAATFHSACVRILRRDIDKIGFDRSFTIYDTDDSKRVIKDILKEMGLEEKTFPVREVLSVISNAKDAMMMPEEFSQLWEQRGDWRRVRMGRVYAAYNRRLRDANALDFDDIILHTVELLQSDRQTLEYYRNKFRYVLIDEYQDTNHMQYMLASLLAGGRKNICVVGDDDQSIYRFRGANIENILSFEKQYAGARTIRLEQNYRSTQNILDAANAVIRHNVGRKGKTLWTENGAGEVVTVKTCFNEGDEANYVVGQIMMNYRRGVNWKDNAVLYRMNAQSNALEYAFKRNGVPYKIIGGTKFFDRAEVKDMLAYLCVINNPTDDLRLRRIVNVPARKIGAATMDKAQVIATEESLPLMEVLRRAGDYPQLKASTGKLTGFTEMIDEMRRQADDMGLVEFYEYVCRRSGYVGMLQEKNDMESRGRLENVEELSSSIQAFLENDPENPTLSGFLDEVALYTDLDSQEAGDNCVTLMTMHSAKGLEFPSVFVVGMEDGLFPGNRAMGEPEEMEEERRLCYVAMTRAKEKLTLTNARQRMLFGRTTPCMPSRFLKEIPEENMEWLGKPEPRPTSSWDDFGDGPAYAPQREARPGTERPAHLERPERPAHPERPVRPAAVSAPLLQLQPGDGVRHSAFGQGMVLSVRPMGGDALVEVAFDRVGTKRLMLKAAGAHLVKL</sequence>
<dbReference type="AlphaFoldDB" id="A0AAE3DFJ5"/>
<evidence type="ECO:0000256" key="9">
    <source>
        <dbReference type="ARBA" id="ARBA00034617"/>
    </source>
</evidence>
<evidence type="ECO:0000256" key="6">
    <source>
        <dbReference type="ARBA" id="ARBA00022840"/>
    </source>
</evidence>